<sequence>MSAPSAIQDMPEHFAHCIQVLGGTTAASRRLGIDERAIRRFINGERPISAGLMQDTAKALNLMAAEATEVAARIAATFGAG</sequence>
<evidence type="ECO:0000313" key="2">
    <source>
        <dbReference type="Proteomes" id="UP001218231"/>
    </source>
</evidence>
<evidence type="ECO:0000313" key="1">
    <source>
        <dbReference type="EMBL" id="WCT76714.1"/>
    </source>
</evidence>
<accession>A0ABY7TU15</accession>
<dbReference type="EMBL" id="CP117417">
    <property type="protein sequence ID" value="WCT76714.1"/>
    <property type="molecule type" value="Genomic_DNA"/>
</dbReference>
<dbReference type="InterPro" id="IPR001387">
    <property type="entry name" value="Cro/C1-type_HTH"/>
</dbReference>
<reference evidence="1 2" key="1">
    <citation type="submission" date="2023-02" db="EMBL/GenBank/DDBJ databases">
        <title>Genome sequence of Novosphingobium humi KACC 19094.</title>
        <authorList>
            <person name="Kim S."/>
            <person name="Heo J."/>
            <person name="Kwon S.-W."/>
        </authorList>
    </citation>
    <scope>NUCLEOTIDE SEQUENCE [LARGE SCALE GENOMIC DNA]</scope>
    <source>
        <strain evidence="1 2">KACC 19094</strain>
    </source>
</reference>
<organism evidence="1 2">
    <name type="scientific">Novosphingobium humi</name>
    <dbReference type="NCBI Taxonomy" id="2282397"/>
    <lineage>
        <taxon>Bacteria</taxon>
        <taxon>Pseudomonadati</taxon>
        <taxon>Pseudomonadota</taxon>
        <taxon>Alphaproteobacteria</taxon>
        <taxon>Sphingomonadales</taxon>
        <taxon>Sphingomonadaceae</taxon>
        <taxon>Novosphingobium</taxon>
    </lineage>
</organism>
<dbReference type="Proteomes" id="UP001218231">
    <property type="component" value="Chromosome"/>
</dbReference>
<dbReference type="CDD" id="cd00093">
    <property type="entry name" value="HTH_XRE"/>
    <property type="match status" value="1"/>
</dbReference>
<keyword evidence="2" id="KW-1185">Reference proteome</keyword>
<protein>
    <submittedName>
        <fullName evidence="1">Uncharacterized protein</fullName>
    </submittedName>
</protein>
<name>A0ABY7TU15_9SPHN</name>
<proteinExistence type="predicted"/>
<dbReference type="RefSeq" id="WP_273617120.1">
    <property type="nucleotide sequence ID" value="NZ_CP117417.1"/>
</dbReference>
<gene>
    <name evidence="1" type="ORF">PQ457_12350</name>
</gene>